<evidence type="ECO:0000256" key="5">
    <source>
        <dbReference type="ARBA" id="ARBA00022723"/>
    </source>
</evidence>
<dbReference type="PRINTS" id="PR00463">
    <property type="entry name" value="EP450I"/>
</dbReference>
<keyword evidence="4 9" id="KW-0349">Heme</keyword>
<dbReference type="GO" id="GO:0016705">
    <property type="term" value="F:oxidoreductase activity, acting on paired donors, with incorporation or reduction of molecular oxygen"/>
    <property type="evidence" value="ECO:0007669"/>
    <property type="project" value="InterPro"/>
</dbReference>
<keyword evidence="5 9" id="KW-0479">Metal-binding</keyword>
<comment type="caution">
    <text evidence="12">The sequence shown here is derived from an EMBL/GenBank/DDBJ whole genome shotgun (WGS) entry which is preliminary data.</text>
</comment>
<dbReference type="InterPro" id="IPR017972">
    <property type="entry name" value="Cyt_P450_CS"/>
</dbReference>
<keyword evidence="11" id="KW-0812">Transmembrane</keyword>
<dbReference type="PRINTS" id="PR00385">
    <property type="entry name" value="P450"/>
</dbReference>
<proteinExistence type="inferred from homology"/>
<evidence type="ECO:0000256" key="10">
    <source>
        <dbReference type="RuleBase" id="RU000461"/>
    </source>
</evidence>
<evidence type="ECO:0000256" key="7">
    <source>
        <dbReference type="ARBA" id="ARBA00023004"/>
    </source>
</evidence>
<keyword evidence="11" id="KW-0472">Membrane</keyword>
<dbReference type="EMBL" id="SGPM01000008">
    <property type="protein sequence ID" value="THH33280.1"/>
    <property type="molecule type" value="Genomic_DNA"/>
</dbReference>
<sequence>MALWWIPSLVNLFAVGGVVLLVAVVRRVYLHPLAHFPGPKLAAATYWYTAYYEVWKDGGLVEHLVELHKQYGPVVRIGPNDLHFSDPQAYNDIYSERFPKDPKLYGALHQDRSLFGMPDPREAKIRREIMSPMFSRRAIVDLEPVVLQKVETLVSAILAHEKTGEPVNMHRAYRSATLDIIIAYCFGTDYGVITTPQFRHKLILNWEIVFPFFHIVKNFTVIFPLMITMAKISSWLSPPKDTGELGNIQKYLEKQVDTFLADPALLENAEHENIFQHLMKPNPQKGQPEILSRQDLVEEAGSTLAAGSDTVGNTMTVGTFYILSDPRVCNKLVAELEEAWPDVEVPMHLEILEKLPYLTAVIKESLRLSHGVVHPAPRVVTSASVIDGYHIPAGAVVAMGSTFMHYNADLFPEPYVFRPERWLQPDTDIEVVAFSKGPRSCLGIK</sequence>
<comment type="pathway">
    <text evidence="2">Secondary metabolite biosynthesis.</text>
</comment>
<dbReference type="Proteomes" id="UP000308730">
    <property type="component" value="Unassembled WGS sequence"/>
</dbReference>
<comment type="cofactor">
    <cofactor evidence="1 9">
        <name>heme</name>
        <dbReference type="ChEBI" id="CHEBI:30413"/>
    </cofactor>
</comment>
<dbReference type="InterPro" id="IPR002401">
    <property type="entry name" value="Cyt_P450_E_grp-I"/>
</dbReference>
<dbReference type="PROSITE" id="PS00086">
    <property type="entry name" value="CYTOCHROME_P450"/>
    <property type="match status" value="1"/>
</dbReference>
<keyword evidence="13" id="KW-1185">Reference proteome</keyword>
<evidence type="ECO:0000256" key="3">
    <source>
        <dbReference type="ARBA" id="ARBA00010617"/>
    </source>
</evidence>
<reference evidence="12 13" key="1">
    <citation type="submission" date="2019-02" db="EMBL/GenBank/DDBJ databases">
        <title>Genome sequencing of the rare red list fungi Antrodiella citrinella (Flaviporus citrinellus).</title>
        <authorList>
            <person name="Buettner E."/>
            <person name="Kellner H."/>
        </authorList>
    </citation>
    <scope>NUCLEOTIDE SEQUENCE [LARGE SCALE GENOMIC DNA]</scope>
    <source>
        <strain evidence="12 13">DSM 108506</strain>
    </source>
</reference>
<comment type="similarity">
    <text evidence="3 10">Belongs to the cytochrome P450 family.</text>
</comment>
<evidence type="ECO:0000256" key="11">
    <source>
        <dbReference type="SAM" id="Phobius"/>
    </source>
</evidence>
<evidence type="ECO:0000256" key="6">
    <source>
        <dbReference type="ARBA" id="ARBA00023002"/>
    </source>
</evidence>
<dbReference type="Gene3D" id="1.10.630.10">
    <property type="entry name" value="Cytochrome P450"/>
    <property type="match status" value="1"/>
</dbReference>
<keyword evidence="11" id="KW-1133">Transmembrane helix</keyword>
<evidence type="ECO:0000313" key="12">
    <source>
        <dbReference type="EMBL" id="THH33280.1"/>
    </source>
</evidence>
<dbReference type="Pfam" id="PF00067">
    <property type="entry name" value="p450"/>
    <property type="match status" value="1"/>
</dbReference>
<evidence type="ECO:0008006" key="14">
    <source>
        <dbReference type="Google" id="ProtNLM"/>
    </source>
</evidence>
<dbReference type="InterPro" id="IPR050121">
    <property type="entry name" value="Cytochrome_P450_monoxygenase"/>
</dbReference>
<dbReference type="OrthoDB" id="1470350at2759"/>
<evidence type="ECO:0000256" key="8">
    <source>
        <dbReference type="ARBA" id="ARBA00023033"/>
    </source>
</evidence>
<keyword evidence="7 9" id="KW-0408">Iron</keyword>
<accession>A0A4S4NBF2</accession>
<evidence type="ECO:0000256" key="1">
    <source>
        <dbReference type="ARBA" id="ARBA00001971"/>
    </source>
</evidence>
<evidence type="ECO:0000256" key="4">
    <source>
        <dbReference type="ARBA" id="ARBA00022617"/>
    </source>
</evidence>
<evidence type="ECO:0000313" key="13">
    <source>
        <dbReference type="Proteomes" id="UP000308730"/>
    </source>
</evidence>
<dbReference type="PANTHER" id="PTHR24305">
    <property type="entry name" value="CYTOCHROME P450"/>
    <property type="match status" value="1"/>
</dbReference>
<dbReference type="InterPro" id="IPR036396">
    <property type="entry name" value="Cyt_P450_sf"/>
</dbReference>
<feature type="transmembrane region" description="Helical" evidence="11">
    <location>
        <begin position="208"/>
        <end position="230"/>
    </location>
</feature>
<dbReference type="GO" id="GO:0004497">
    <property type="term" value="F:monooxygenase activity"/>
    <property type="evidence" value="ECO:0007669"/>
    <property type="project" value="UniProtKB-KW"/>
</dbReference>
<dbReference type="InterPro" id="IPR001128">
    <property type="entry name" value="Cyt_P450"/>
</dbReference>
<keyword evidence="8 10" id="KW-0503">Monooxygenase</keyword>
<dbReference type="AlphaFoldDB" id="A0A4S4NBF2"/>
<evidence type="ECO:0000256" key="2">
    <source>
        <dbReference type="ARBA" id="ARBA00005179"/>
    </source>
</evidence>
<dbReference type="GO" id="GO:0005506">
    <property type="term" value="F:iron ion binding"/>
    <property type="evidence" value="ECO:0007669"/>
    <property type="project" value="InterPro"/>
</dbReference>
<dbReference type="GO" id="GO:0020037">
    <property type="term" value="F:heme binding"/>
    <property type="evidence" value="ECO:0007669"/>
    <property type="project" value="InterPro"/>
</dbReference>
<protein>
    <recommendedName>
        <fullName evidence="14">Cytochrome P450</fullName>
    </recommendedName>
</protein>
<keyword evidence="6 10" id="KW-0560">Oxidoreductase</keyword>
<dbReference type="PANTHER" id="PTHR24305:SF166">
    <property type="entry name" value="CYTOCHROME P450 12A4, MITOCHONDRIAL-RELATED"/>
    <property type="match status" value="1"/>
</dbReference>
<gene>
    <name evidence="12" type="ORF">EUX98_g884</name>
</gene>
<feature type="binding site" description="axial binding residue" evidence="9">
    <location>
        <position position="441"/>
    </location>
    <ligand>
        <name>heme</name>
        <dbReference type="ChEBI" id="CHEBI:30413"/>
    </ligand>
    <ligandPart>
        <name>Fe</name>
        <dbReference type="ChEBI" id="CHEBI:18248"/>
    </ligandPart>
</feature>
<evidence type="ECO:0000256" key="9">
    <source>
        <dbReference type="PIRSR" id="PIRSR602401-1"/>
    </source>
</evidence>
<name>A0A4S4NBF2_9APHY</name>
<dbReference type="CDD" id="cd11062">
    <property type="entry name" value="CYP58-like"/>
    <property type="match status" value="1"/>
</dbReference>
<feature type="transmembrane region" description="Helical" evidence="11">
    <location>
        <begin position="6"/>
        <end position="25"/>
    </location>
</feature>
<organism evidence="12 13">
    <name type="scientific">Antrodiella citrinella</name>
    <dbReference type="NCBI Taxonomy" id="2447956"/>
    <lineage>
        <taxon>Eukaryota</taxon>
        <taxon>Fungi</taxon>
        <taxon>Dikarya</taxon>
        <taxon>Basidiomycota</taxon>
        <taxon>Agaricomycotina</taxon>
        <taxon>Agaricomycetes</taxon>
        <taxon>Polyporales</taxon>
        <taxon>Steccherinaceae</taxon>
        <taxon>Antrodiella</taxon>
    </lineage>
</organism>
<dbReference type="SUPFAM" id="SSF48264">
    <property type="entry name" value="Cytochrome P450"/>
    <property type="match status" value="1"/>
</dbReference>